<evidence type="ECO:0000313" key="3">
    <source>
        <dbReference type="Proteomes" id="UP000319557"/>
    </source>
</evidence>
<dbReference type="EMBL" id="CP036261">
    <property type="protein sequence ID" value="QDS86895.1"/>
    <property type="molecule type" value="Genomic_DNA"/>
</dbReference>
<organism evidence="2 3">
    <name type="scientific">Rosistilla ulvae</name>
    <dbReference type="NCBI Taxonomy" id="1930277"/>
    <lineage>
        <taxon>Bacteria</taxon>
        <taxon>Pseudomonadati</taxon>
        <taxon>Planctomycetota</taxon>
        <taxon>Planctomycetia</taxon>
        <taxon>Pirellulales</taxon>
        <taxon>Pirellulaceae</taxon>
        <taxon>Rosistilla</taxon>
    </lineage>
</organism>
<evidence type="ECO:0000256" key="1">
    <source>
        <dbReference type="SAM" id="Phobius"/>
    </source>
</evidence>
<sequence>MCDPVGGRRLISRLGAGFVLVWRGEAPAICIAQAIVLGLAIAALNP</sequence>
<accession>A0A517LWA0</accession>
<keyword evidence="1" id="KW-0472">Membrane</keyword>
<protein>
    <submittedName>
        <fullName evidence="2">Uncharacterized protein</fullName>
    </submittedName>
</protein>
<name>A0A517LWA0_9BACT</name>
<keyword evidence="1" id="KW-1133">Transmembrane helix</keyword>
<dbReference type="KEGG" id="ruv:EC9_10700"/>
<proteinExistence type="predicted"/>
<dbReference type="AlphaFoldDB" id="A0A517LWA0"/>
<evidence type="ECO:0000313" key="2">
    <source>
        <dbReference type="EMBL" id="QDS86895.1"/>
    </source>
</evidence>
<keyword evidence="3" id="KW-1185">Reference proteome</keyword>
<reference evidence="2 3" key="1">
    <citation type="submission" date="2019-02" db="EMBL/GenBank/DDBJ databases">
        <title>Deep-cultivation of Planctomycetes and their phenomic and genomic characterization uncovers novel biology.</title>
        <authorList>
            <person name="Wiegand S."/>
            <person name="Jogler M."/>
            <person name="Boedeker C."/>
            <person name="Pinto D."/>
            <person name="Vollmers J."/>
            <person name="Rivas-Marin E."/>
            <person name="Kohn T."/>
            <person name="Peeters S.H."/>
            <person name="Heuer A."/>
            <person name="Rast P."/>
            <person name="Oberbeckmann S."/>
            <person name="Bunk B."/>
            <person name="Jeske O."/>
            <person name="Meyerdierks A."/>
            <person name="Storesund J.E."/>
            <person name="Kallscheuer N."/>
            <person name="Luecker S."/>
            <person name="Lage O.M."/>
            <person name="Pohl T."/>
            <person name="Merkel B.J."/>
            <person name="Hornburger P."/>
            <person name="Mueller R.-W."/>
            <person name="Bruemmer F."/>
            <person name="Labrenz M."/>
            <person name="Spormann A.M."/>
            <person name="Op den Camp H."/>
            <person name="Overmann J."/>
            <person name="Amann R."/>
            <person name="Jetten M.S.M."/>
            <person name="Mascher T."/>
            <person name="Medema M.H."/>
            <person name="Devos D.P."/>
            <person name="Kaster A.-K."/>
            <person name="Ovreas L."/>
            <person name="Rohde M."/>
            <person name="Galperin M.Y."/>
            <person name="Jogler C."/>
        </authorList>
    </citation>
    <scope>NUCLEOTIDE SEQUENCE [LARGE SCALE GENOMIC DNA]</scope>
    <source>
        <strain evidence="2 3">EC9</strain>
    </source>
</reference>
<gene>
    <name evidence="2" type="ORF">EC9_10700</name>
</gene>
<feature type="transmembrane region" description="Helical" evidence="1">
    <location>
        <begin position="26"/>
        <end position="44"/>
    </location>
</feature>
<keyword evidence="1" id="KW-0812">Transmembrane</keyword>
<dbReference type="Proteomes" id="UP000319557">
    <property type="component" value="Chromosome"/>
</dbReference>